<evidence type="ECO:0000256" key="5">
    <source>
        <dbReference type="SAM" id="MobiDB-lite"/>
    </source>
</evidence>
<feature type="compositionally biased region" description="Basic and acidic residues" evidence="5">
    <location>
        <begin position="1"/>
        <end position="10"/>
    </location>
</feature>
<dbReference type="SUPFAM" id="SSF53474">
    <property type="entry name" value="alpha/beta-Hydrolases"/>
    <property type="match status" value="1"/>
</dbReference>
<keyword evidence="3" id="KW-0442">Lipid degradation</keyword>
<feature type="compositionally biased region" description="Basic and acidic residues" evidence="5">
    <location>
        <begin position="29"/>
        <end position="39"/>
    </location>
</feature>
<keyword evidence="2" id="KW-0378">Hydrolase</keyword>
<dbReference type="PANTHER" id="PTHR10272:SF0">
    <property type="entry name" value="PLATELET-ACTIVATING FACTOR ACETYLHYDROLASE"/>
    <property type="match status" value="1"/>
</dbReference>
<reference evidence="6 7" key="1">
    <citation type="submission" date="2019-06" db="EMBL/GenBank/DDBJ databases">
        <title>A chromosomal-level reference genome of Carpinus fangiana (Coryloideae, Betulaceae).</title>
        <authorList>
            <person name="Yang X."/>
            <person name="Wang Z."/>
            <person name="Zhang L."/>
            <person name="Hao G."/>
            <person name="Liu J."/>
            <person name="Yang Y."/>
        </authorList>
    </citation>
    <scope>NUCLEOTIDE SEQUENCE [LARGE SCALE GENOMIC DNA]</scope>
    <source>
        <strain evidence="6">Cfa_2016G</strain>
        <tissue evidence="6">Leaf</tissue>
    </source>
</reference>
<evidence type="ECO:0000313" key="6">
    <source>
        <dbReference type="EMBL" id="KAB8338844.1"/>
    </source>
</evidence>
<organism evidence="6 7">
    <name type="scientific">Carpinus fangiana</name>
    <dbReference type="NCBI Taxonomy" id="176857"/>
    <lineage>
        <taxon>Eukaryota</taxon>
        <taxon>Viridiplantae</taxon>
        <taxon>Streptophyta</taxon>
        <taxon>Embryophyta</taxon>
        <taxon>Tracheophyta</taxon>
        <taxon>Spermatophyta</taxon>
        <taxon>Magnoliopsida</taxon>
        <taxon>eudicotyledons</taxon>
        <taxon>Gunneridae</taxon>
        <taxon>Pentapetalae</taxon>
        <taxon>rosids</taxon>
        <taxon>fabids</taxon>
        <taxon>Fagales</taxon>
        <taxon>Betulaceae</taxon>
        <taxon>Carpinus</taxon>
    </lineage>
</organism>
<feature type="compositionally biased region" description="Basic and acidic residues" evidence="5">
    <location>
        <begin position="268"/>
        <end position="277"/>
    </location>
</feature>
<feature type="region of interest" description="Disordered" evidence="5">
    <location>
        <begin position="233"/>
        <end position="293"/>
    </location>
</feature>
<dbReference type="OrthoDB" id="1906951at2759"/>
<dbReference type="GO" id="GO:0016042">
    <property type="term" value="P:lipid catabolic process"/>
    <property type="evidence" value="ECO:0007669"/>
    <property type="project" value="UniProtKB-KW"/>
</dbReference>
<feature type="region of interest" description="Disordered" evidence="5">
    <location>
        <begin position="169"/>
        <end position="193"/>
    </location>
</feature>
<accession>A0A5N6KQZ7</accession>
<evidence type="ECO:0000313" key="7">
    <source>
        <dbReference type="Proteomes" id="UP000327013"/>
    </source>
</evidence>
<dbReference type="AlphaFoldDB" id="A0A5N6KQZ7"/>
<proteinExistence type="predicted"/>
<feature type="compositionally biased region" description="Basic and acidic residues" evidence="5">
    <location>
        <begin position="244"/>
        <end position="259"/>
    </location>
</feature>
<dbReference type="Proteomes" id="UP000327013">
    <property type="component" value="Unassembled WGS sequence"/>
</dbReference>
<name>A0A5N6KQZ7_9ROSI</name>
<dbReference type="Pfam" id="PF03403">
    <property type="entry name" value="PAF-AH_p_II"/>
    <property type="match status" value="2"/>
</dbReference>
<dbReference type="PANTHER" id="PTHR10272">
    <property type="entry name" value="PLATELET-ACTIVATING FACTOR ACETYLHYDROLASE"/>
    <property type="match status" value="1"/>
</dbReference>
<evidence type="ECO:0000256" key="2">
    <source>
        <dbReference type="ARBA" id="ARBA00022801"/>
    </source>
</evidence>
<feature type="compositionally biased region" description="Basic and acidic residues" evidence="5">
    <location>
        <begin position="430"/>
        <end position="443"/>
    </location>
</feature>
<protein>
    <recommendedName>
        <fullName evidence="1">1-alkyl-2-acetylglycerophosphocholine esterase</fullName>
        <ecNumber evidence="1">3.1.1.47</ecNumber>
    </recommendedName>
</protein>
<comment type="caution">
    <text evidence="6">The sequence shown here is derived from an EMBL/GenBank/DDBJ whole genome shotgun (WGS) entry which is preliminary data.</text>
</comment>
<feature type="compositionally biased region" description="Polar residues" evidence="5">
    <location>
        <begin position="417"/>
        <end position="429"/>
    </location>
</feature>
<feature type="region of interest" description="Disordered" evidence="5">
    <location>
        <begin position="413"/>
        <end position="443"/>
    </location>
</feature>
<dbReference type="GO" id="GO:0003847">
    <property type="term" value="F:1-alkyl-2-acetylglycerophosphocholine esterase activity"/>
    <property type="evidence" value="ECO:0007669"/>
    <property type="project" value="UniProtKB-EC"/>
</dbReference>
<evidence type="ECO:0000256" key="3">
    <source>
        <dbReference type="ARBA" id="ARBA00022963"/>
    </source>
</evidence>
<evidence type="ECO:0000256" key="1">
    <source>
        <dbReference type="ARBA" id="ARBA00013201"/>
    </source>
</evidence>
<feature type="region of interest" description="Disordered" evidence="5">
    <location>
        <begin position="1"/>
        <end position="39"/>
    </location>
</feature>
<keyword evidence="4" id="KW-0443">Lipid metabolism</keyword>
<dbReference type="EMBL" id="VIBQ01000010">
    <property type="protein sequence ID" value="KAB8338844.1"/>
    <property type="molecule type" value="Genomic_DNA"/>
</dbReference>
<feature type="region of interest" description="Disordered" evidence="5">
    <location>
        <begin position="637"/>
        <end position="717"/>
    </location>
</feature>
<evidence type="ECO:0000256" key="4">
    <source>
        <dbReference type="ARBA" id="ARBA00023098"/>
    </source>
</evidence>
<gene>
    <name evidence="6" type="ORF">FH972_021788</name>
</gene>
<dbReference type="Gene3D" id="3.40.50.1820">
    <property type="entry name" value="alpha/beta hydrolase"/>
    <property type="match status" value="1"/>
</dbReference>
<sequence length="717" mass="77617">MAAPQRDSKKPQALRAASGYGSTPVPGAKEPKSRPPKSIRDKLGMLQAHLPYYSGPYSVGTMEIEVPARNPRHFSEIKRNHRHLLQLETVLMTVFYPGAHGSGHGKPPYGGTRWSRETWLPRPRLGTATGYGQFAGIGSLGIPLFAITSMFTKLPAYRNAPLATHWPPNFNLRTDGADAKNQSGPTPPGGSVSPVFPLLIFSHGLGGTRTMYSELCGEFASYGMVVVAVEHRDGSGPRSYVNRGPKETDTKPDGKDTESHTMGNSPEDSSRKGEKVDYIFPKDNPLDTSPNNDKGVDVELRAAQIALRLAEIEEAYNAMCEITAGKGKEEIYDRNLRRKGFRGASSIGLDGIDWNTWTSAFHTEGVTILGHSFGAATAIEALRQPERFHWVKQAVIYDIWGAAVRAADAQAKERSSAKSGDSCQDQSNDVADHVHSTDAPGEDKGTGTIALPLLAINSEAFSYWASNFSLVESLAAEAAANAQPAWLLTVRGTVHVSQSDFALLYPRLCSVFLKMTAHPRRALDINVDATLEFLRLVAPHEHMLHVTRAAPADGVLRAPLQADGDGVSLHRPASKYIAARLRIPHEMSYRFRPGRRARRKKLVAEAKASDEVWMHFKPAAETLRRFGLDVDGDGKDCAYAAPPEARAPRKAQDQDGGEGGEWAKEGDGTGQGRGTQGEAAQTKGTNVAKGGDSAEEPMNTFVGRVQEATAGAGRNET</sequence>
<dbReference type="EC" id="3.1.1.47" evidence="1"/>
<keyword evidence="7" id="KW-1185">Reference proteome</keyword>
<dbReference type="InterPro" id="IPR029058">
    <property type="entry name" value="AB_hydrolase_fold"/>
</dbReference>